<dbReference type="AlphaFoldDB" id="A0A2S5BF68"/>
<accession>A0A2S5BF68</accession>
<dbReference type="Proteomes" id="UP000237144">
    <property type="component" value="Unassembled WGS sequence"/>
</dbReference>
<dbReference type="InterPro" id="IPR008551">
    <property type="entry name" value="TANGO2"/>
</dbReference>
<dbReference type="GO" id="GO:0007030">
    <property type="term" value="P:Golgi organization"/>
    <property type="evidence" value="ECO:0007669"/>
    <property type="project" value="TreeGrafter"/>
</dbReference>
<sequence>MCIVFFTSNEQYSLIVASNRDEFLARPTAPATWHAWTRDGATSRMTAREDQRVLSGLDLSAGGTWFGISLAPPRTAAQRAEDAAAHGAPDRIMHFATLTNFTETIDPNGPPKPSRGNLVRDFLDRAGDPTALESYLEQLEENKQQFAGFNLLLGEIGHDATLARSGDKATPAVRLGYTSNRENPRKRARVLQDFQHPFGSDSEPHPIKVRGLSNATLEVEEGETEWPKVKSGAAAIARVVEEAQTRATGADRDVRADEAQLMSGLYHALSTAHPSPIQHREHLRETVLVRPLCLDPSRPLDALPPPLPSAVTLSEAPLSDPTQLPAEVAQGKREGEDGVHWYGTRVQTLLLVERATGRVVFEERDAFVLDLDQRPKWSGEKRRFDFRM</sequence>
<keyword evidence="2" id="KW-1185">Reference proteome</keyword>
<name>A0A2S5BF68_9BASI</name>
<protein>
    <submittedName>
        <fullName evidence="1">Uncharacterized protein</fullName>
    </submittedName>
</protein>
<dbReference type="OrthoDB" id="191601at2759"/>
<dbReference type="EMBL" id="PJQD01000015">
    <property type="protein sequence ID" value="POY75419.1"/>
    <property type="molecule type" value="Genomic_DNA"/>
</dbReference>
<proteinExistence type="predicted"/>
<dbReference type="GO" id="GO:0005794">
    <property type="term" value="C:Golgi apparatus"/>
    <property type="evidence" value="ECO:0007669"/>
    <property type="project" value="TreeGrafter"/>
</dbReference>
<dbReference type="PANTHER" id="PTHR17985:SF8">
    <property type="entry name" value="TRANSPORT AND GOLGI ORGANIZATION PROTEIN 2 HOMOLOG"/>
    <property type="match status" value="1"/>
</dbReference>
<reference evidence="1 2" key="1">
    <citation type="journal article" date="2018" name="Front. Microbiol.">
        <title>Prospects for Fungal Bioremediation of Acidic Radioactive Waste Sites: Characterization and Genome Sequence of Rhodotorula taiwanensis MD1149.</title>
        <authorList>
            <person name="Tkavc R."/>
            <person name="Matrosova V.Y."/>
            <person name="Grichenko O.E."/>
            <person name="Gostincar C."/>
            <person name="Volpe R.P."/>
            <person name="Klimenkova P."/>
            <person name="Gaidamakova E.K."/>
            <person name="Zhou C.E."/>
            <person name="Stewart B.J."/>
            <person name="Lyman M.G."/>
            <person name="Malfatti S.A."/>
            <person name="Rubinfeld B."/>
            <person name="Courtot M."/>
            <person name="Singh J."/>
            <person name="Dalgard C.L."/>
            <person name="Hamilton T."/>
            <person name="Frey K.G."/>
            <person name="Gunde-Cimerman N."/>
            <person name="Dugan L."/>
            <person name="Daly M.J."/>
        </authorList>
    </citation>
    <scope>NUCLEOTIDE SEQUENCE [LARGE SCALE GENOMIC DNA]</scope>
    <source>
        <strain evidence="1 2">MD1149</strain>
    </source>
</reference>
<dbReference type="Pfam" id="PF05742">
    <property type="entry name" value="TANGO2"/>
    <property type="match status" value="1"/>
</dbReference>
<evidence type="ECO:0000313" key="2">
    <source>
        <dbReference type="Proteomes" id="UP000237144"/>
    </source>
</evidence>
<organism evidence="1 2">
    <name type="scientific">Rhodotorula taiwanensis</name>
    <dbReference type="NCBI Taxonomy" id="741276"/>
    <lineage>
        <taxon>Eukaryota</taxon>
        <taxon>Fungi</taxon>
        <taxon>Dikarya</taxon>
        <taxon>Basidiomycota</taxon>
        <taxon>Pucciniomycotina</taxon>
        <taxon>Microbotryomycetes</taxon>
        <taxon>Sporidiobolales</taxon>
        <taxon>Sporidiobolaceae</taxon>
        <taxon>Rhodotorula</taxon>
    </lineage>
</organism>
<dbReference type="PANTHER" id="PTHR17985">
    <property type="entry name" value="SER/THR-RICH PROTEIN T10 IN DGCR REGION"/>
    <property type="match status" value="1"/>
</dbReference>
<comment type="caution">
    <text evidence="1">The sequence shown here is derived from an EMBL/GenBank/DDBJ whole genome shotgun (WGS) entry which is preliminary data.</text>
</comment>
<dbReference type="GO" id="GO:0009306">
    <property type="term" value="P:protein secretion"/>
    <property type="evidence" value="ECO:0007669"/>
    <property type="project" value="TreeGrafter"/>
</dbReference>
<gene>
    <name evidence="1" type="ORF">BMF94_1489</name>
</gene>
<evidence type="ECO:0000313" key="1">
    <source>
        <dbReference type="EMBL" id="POY75419.1"/>
    </source>
</evidence>